<accession>A0A8C4YUM6</accession>
<dbReference type="InterPro" id="IPR013106">
    <property type="entry name" value="Ig_V-set"/>
</dbReference>
<reference evidence="4" key="1">
    <citation type="submission" date="2025-08" db="UniProtKB">
        <authorList>
            <consortium name="Ensembl"/>
        </authorList>
    </citation>
    <scope>IDENTIFICATION</scope>
</reference>
<dbReference type="GeneTree" id="ENSGT00940000164625"/>
<keyword evidence="5" id="KW-1185">Reference proteome</keyword>
<organism evidence="4 5">
    <name type="scientific">Gadus morhua</name>
    <name type="common">Atlantic cod</name>
    <dbReference type="NCBI Taxonomy" id="8049"/>
    <lineage>
        <taxon>Eukaryota</taxon>
        <taxon>Metazoa</taxon>
        <taxon>Chordata</taxon>
        <taxon>Craniata</taxon>
        <taxon>Vertebrata</taxon>
        <taxon>Euteleostomi</taxon>
        <taxon>Actinopterygii</taxon>
        <taxon>Neopterygii</taxon>
        <taxon>Teleostei</taxon>
        <taxon>Neoteleostei</taxon>
        <taxon>Acanthomorphata</taxon>
        <taxon>Zeiogadaria</taxon>
        <taxon>Gadariae</taxon>
        <taxon>Gadiformes</taxon>
        <taxon>Gadoidei</taxon>
        <taxon>Gadidae</taxon>
        <taxon>Gadus</taxon>
    </lineage>
</organism>
<evidence type="ECO:0000256" key="2">
    <source>
        <dbReference type="SAM" id="SignalP"/>
    </source>
</evidence>
<dbReference type="Pfam" id="PF07686">
    <property type="entry name" value="V-set"/>
    <property type="match status" value="1"/>
</dbReference>
<feature type="domain" description="Ig-like" evidence="3">
    <location>
        <begin position="146"/>
        <end position="249"/>
    </location>
</feature>
<dbReference type="OMA" id="YPAYFGP"/>
<evidence type="ECO:0000259" key="3">
    <source>
        <dbReference type="PROSITE" id="PS50835"/>
    </source>
</evidence>
<dbReference type="InterPro" id="IPR013783">
    <property type="entry name" value="Ig-like_fold"/>
</dbReference>
<dbReference type="InterPro" id="IPR003597">
    <property type="entry name" value="Ig_C1-set"/>
</dbReference>
<dbReference type="PROSITE" id="PS50835">
    <property type="entry name" value="IG_LIKE"/>
    <property type="match status" value="2"/>
</dbReference>
<keyword evidence="2" id="KW-0732">Signal</keyword>
<evidence type="ECO:0000313" key="5">
    <source>
        <dbReference type="Proteomes" id="UP000694546"/>
    </source>
</evidence>
<dbReference type="SMART" id="SM00406">
    <property type="entry name" value="IGv"/>
    <property type="match status" value="1"/>
</dbReference>
<evidence type="ECO:0000256" key="1">
    <source>
        <dbReference type="ARBA" id="ARBA00023319"/>
    </source>
</evidence>
<protein>
    <recommendedName>
        <fullName evidence="3">Ig-like domain-containing protein</fullName>
    </recommendedName>
</protein>
<dbReference type="InterPro" id="IPR036179">
    <property type="entry name" value="Ig-like_dom_sf"/>
</dbReference>
<dbReference type="Ensembl" id="ENSGMOT00000000447.2">
    <property type="protein sequence ID" value="ENSGMOP00000000422.2"/>
    <property type="gene ID" value="ENSGMOG00000000419.2"/>
</dbReference>
<proteinExistence type="predicted"/>
<dbReference type="SUPFAM" id="SSF48726">
    <property type="entry name" value="Immunoglobulin"/>
    <property type="match status" value="2"/>
</dbReference>
<feature type="chain" id="PRO_5034235084" description="Ig-like domain-containing protein" evidence="2">
    <location>
        <begin position="22"/>
        <end position="312"/>
    </location>
</feature>
<dbReference type="SMART" id="SM00409">
    <property type="entry name" value="IG"/>
    <property type="match status" value="1"/>
</dbReference>
<dbReference type="Proteomes" id="UP000694546">
    <property type="component" value="Chromosome 5"/>
</dbReference>
<dbReference type="Pfam" id="PF07654">
    <property type="entry name" value="C1-set"/>
    <property type="match status" value="1"/>
</dbReference>
<feature type="signal peptide" evidence="2">
    <location>
        <begin position="1"/>
        <end position="21"/>
    </location>
</feature>
<name>A0A8C4YUM6_GADMO</name>
<keyword evidence="1" id="KW-0393">Immunoglobulin domain</keyword>
<dbReference type="AlphaFoldDB" id="A0A8C4YUM6"/>
<dbReference type="InterPro" id="IPR007110">
    <property type="entry name" value="Ig-like_dom"/>
</dbReference>
<evidence type="ECO:0000313" key="4">
    <source>
        <dbReference type="Ensembl" id="ENSGMOP00000000422.2"/>
    </source>
</evidence>
<reference evidence="4" key="2">
    <citation type="submission" date="2025-09" db="UniProtKB">
        <authorList>
            <consortium name="Ensembl"/>
        </authorList>
    </citation>
    <scope>IDENTIFICATION</scope>
</reference>
<dbReference type="Gene3D" id="2.60.40.10">
    <property type="entry name" value="Immunoglobulins"/>
    <property type="match status" value="2"/>
</dbReference>
<feature type="domain" description="Ig-like" evidence="3">
    <location>
        <begin position="20"/>
        <end position="117"/>
    </location>
</feature>
<dbReference type="InterPro" id="IPR050380">
    <property type="entry name" value="Immune_Resp_Modulators"/>
</dbReference>
<dbReference type="SMART" id="SM00407">
    <property type="entry name" value="IGc1"/>
    <property type="match status" value="1"/>
</dbReference>
<dbReference type="InterPro" id="IPR003599">
    <property type="entry name" value="Ig_sub"/>
</dbReference>
<sequence length="312" mass="34497">MCQFICSLGIIFVCFTHEVQSVIIKQSSAKIVRKGAKGIQIDCSHDDSSYPLMYWYQRKDESPSLTLIGFGYESSTQNYEDRFEERLNITRESVLQGTLVLTDAAESDSAVYFCAASTHVTNSEPAFFGKGTKLTVLEPGCIVSPPTVVVLPPSEKECRDRKEQLKKTLVCVASGFYPDHVSVSWTVNGQSVIKGVASDHPALRVDDKYQITSRLRVEARKWYTGGNIFTCNVSFFNGNDTIYTSAEVYGGVDGTVQHPEPLGVTETQTWFMGSTVQGAPLNMIDRNIVYGVFVTILAWKLGLGRSHATAKK</sequence>
<dbReference type="PANTHER" id="PTHR23411">
    <property type="entry name" value="TAPASIN"/>
    <property type="match status" value="1"/>
</dbReference>